<feature type="compositionally biased region" description="Basic and acidic residues" evidence="1">
    <location>
        <begin position="200"/>
        <end position="214"/>
    </location>
</feature>
<evidence type="ECO:0000313" key="2">
    <source>
        <dbReference type="EMBL" id="ACD03530.1"/>
    </source>
</evidence>
<protein>
    <submittedName>
        <fullName evidence="2">Uncharacterized protein</fullName>
    </submittedName>
</protein>
<feature type="region of interest" description="Disordered" evidence="1">
    <location>
        <begin position="147"/>
        <end position="237"/>
    </location>
</feature>
<evidence type="ECO:0000313" key="3">
    <source>
        <dbReference type="Proteomes" id="UP000011274"/>
    </source>
</evidence>
<feature type="region of interest" description="Disordered" evidence="1">
    <location>
        <begin position="1"/>
        <end position="60"/>
    </location>
</feature>
<name>B2YG48_MHVB</name>
<sequence>MVDDFPSLRATDSSDNSDVDSGNVSAIDTMKSDLGPQSPQQTAVTPSHTHMVDSNEDDPKSLYQSEDIVNMELDNIETEDGGDAAAAVKKPKRIPKRRQTVDTTLELLNRTESMNNIMSRLDDIQKPIHDILKRLDTINKKLNSATKTTTTATVNTQTPVSNKSSSASTQPAKSKSIASKRKSIDTPLPSSSPAPKKKRSNSEVKQKKSAKEDDGSGGDDDDEQTGSDTDGDEVKKSMERNIRLYSIGSSDFYLMCRKKQNVIDGQKNLEKKFGQCNLLKTWNNRTNVKDIGKLILQKFPHLKWNARTNIITNCRNKQVSQSDLLSYLVKTIK</sequence>
<organism evidence="2 3">
    <name type="scientific">Musca hytrovirus</name>
    <name type="common">isolate Musca domestica/United States/Boucias/-</name>
    <name type="synonym">MHV</name>
    <dbReference type="NCBI Taxonomy" id="523909"/>
    <lineage>
        <taxon>Viruses</taxon>
        <taxon>Viruses incertae sedis</taxon>
        <taxon>Naldaviricetes</taxon>
        <taxon>Lefavirales</taxon>
        <taxon>Hytrosaviridae</taxon>
        <taxon>Muscavirus</taxon>
        <taxon>Muscavirus musdomesticae</taxon>
    </lineage>
</organism>
<feature type="compositionally biased region" description="Basic and acidic residues" evidence="1">
    <location>
        <begin position="50"/>
        <end position="60"/>
    </location>
</feature>
<keyword evidence="3" id="KW-1185">Reference proteome</keyword>
<evidence type="ECO:0000256" key="1">
    <source>
        <dbReference type="SAM" id="MobiDB-lite"/>
    </source>
</evidence>
<dbReference type="EMBL" id="EU522111">
    <property type="protein sequence ID" value="ACD03530.1"/>
    <property type="molecule type" value="Genomic_DNA"/>
</dbReference>
<dbReference type="GeneID" id="6295452"/>
<accession>B2YG48</accession>
<proteinExistence type="predicted"/>
<feature type="compositionally biased region" description="Polar residues" evidence="1">
    <location>
        <begin position="159"/>
        <end position="171"/>
    </location>
</feature>
<feature type="compositionally biased region" description="Polar residues" evidence="1">
    <location>
        <begin position="35"/>
        <end position="48"/>
    </location>
</feature>
<feature type="compositionally biased region" description="Low complexity" evidence="1">
    <location>
        <begin position="13"/>
        <end position="25"/>
    </location>
</feature>
<dbReference type="Proteomes" id="UP000011274">
    <property type="component" value="Segment"/>
</dbReference>
<reference evidence="2 3" key="1">
    <citation type="journal article" date="2008" name="Virology">
        <title>Sequence analysis of a non-classified, non-occluded DNA virus that causes salivary gland hypertrophy of Musca domestica, MdSGHV.</title>
        <authorList>
            <person name="Garcia-Maruniak A."/>
            <person name="Maruniak J.E."/>
            <person name="Farmerie W."/>
            <person name="Boucias D.G."/>
        </authorList>
    </citation>
    <scope>NUCLEOTIDE SEQUENCE [LARGE SCALE GENOMIC DNA]</scope>
    <source>
        <strain evidence="3">Isolate Musca domestica/United States/Boucias/-</strain>
    </source>
</reference>
<dbReference type="RefSeq" id="YP_001883399.1">
    <property type="nucleotide sequence ID" value="NC_010671.1"/>
</dbReference>
<gene>
    <name evidence="2" type="ORF">MdSGHV071</name>
</gene>
<feature type="compositionally biased region" description="Acidic residues" evidence="1">
    <location>
        <begin position="215"/>
        <end position="231"/>
    </location>
</feature>
<dbReference type="KEGG" id="vg:6295452"/>
<feature type="compositionally biased region" description="Low complexity" evidence="1">
    <location>
        <begin position="147"/>
        <end position="158"/>
    </location>
</feature>
<organismHost>
    <name type="scientific">Musca domestica</name>
    <name type="common">House fly</name>
    <dbReference type="NCBI Taxonomy" id="7370"/>
</organismHost>